<dbReference type="GeneID" id="20348199"/>
<feature type="domain" description="DUF7708" evidence="1">
    <location>
        <begin position="107"/>
        <end position="238"/>
    </location>
</feature>
<reference evidence="4" key="1">
    <citation type="submission" date="2010-07" db="EMBL/GenBank/DDBJ databases">
        <title>The genome sequence of Gaeumannomyces graminis var. tritici strain R3-111a-1.</title>
        <authorList>
            <consortium name="The Broad Institute Genome Sequencing Platform"/>
            <person name="Ma L.-J."/>
            <person name="Dead R."/>
            <person name="Young S."/>
            <person name="Zeng Q."/>
            <person name="Koehrsen M."/>
            <person name="Alvarado L."/>
            <person name="Berlin A."/>
            <person name="Chapman S.B."/>
            <person name="Chen Z."/>
            <person name="Freedman E."/>
            <person name="Gellesch M."/>
            <person name="Goldberg J."/>
            <person name="Griggs A."/>
            <person name="Gujja S."/>
            <person name="Heilman E.R."/>
            <person name="Heiman D."/>
            <person name="Hepburn T."/>
            <person name="Howarth C."/>
            <person name="Jen D."/>
            <person name="Larson L."/>
            <person name="Mehta T."/>
            <person name="Neiman D."/>
            <person name="Pearson M."/>
            <person name="Roberts A."/>
            <person name="Saif S."/>
            <person name="Shea T."/>
            <person name="Shenoy N."/>
            <person name="Sisk P."/>
            <person name="Stolte C."/>
            <person name="Sykes S."/>
            <person name="Walk T."/>
            <person name="White J."/>
            <person name="Yandava C."/>
            <person name="Haas B."/>
            <person name="Nusbaum C."/>
            <person name="Birren B."/>
        </authorList>
    </citation>
    <scope>NUCLEOTIDE SEQUENCE [LARGE SCALE GENOMIC DNA]</scope>
    <source>
        <strain evidence="4">R3-111a-1</strain>
    </source>
</reference>
<evidence type="ECO:0000313" key="3">
    <source>
        <dbReference type="EnsemblFungi" id="EJT73887"/>
    </source>
</evidence>
<proteinExistence type="predicted"/>
<dbReference type="VEuPathDB" id="FungiDB:GGTG_07741"/>
<evidence type="ECO:0000313" key="4">
    <source>
        <dbReference type="Proteomes" id="UP000006039"/>
    </source>
</evidence>
<reference evidence="2" key="2">
    <citation type="submission" date="2010-07" db="EMBL/GenBank/DDBJ databases">
        <authorList>
            <consortium name="The Broad Institute Genome Sequencing Platform"/>
            <consortium name="Broad Institute Genome Sequencing Center for Infectious Disease"/>
            <person name="Ma L.-J."/>
            <person name="Dead R."/>
            <person name="Young S."/>
            <person name="Zeng Q."/>
            <person name="Koehrsen M."/>
            <person name="Alvarado L."/>
            <person name="Berlin A."/>
            <person name="Chapman S.B."/>
            <person name="Chen Z."/>
            <person name="Freedman E."/>
            <person name="Gellesch M."/>
            <person name="Goldberg J."/>
            <person name="Griggs A."/>
            <person name="Gujja S."/>
            <person name="Heilman E.R."/>
            <person name="Heiman D."/>
            <person name="Hepburn T."/>
            <person name="Howarth C."/>
            <person name="Jen D."/>
            <person name="Larson L."/>
            <person name="Mehta T."/>
            <person name="Neiman D."/>
            <person name="Pearson M."/>
            <person name="Roberts A."/>
            <person name="Saif S."/>
            <person name="Shea T."/>
            <person name="Shenoy N."/>
            <person name="Sisk P."/>
            <person name="Stolte C."/>
            <person name="Sykes S."/>
            <person name="Walk T."/>
            <person name="White J."/>
            <person name="Yandava C."/>
            <person name="Haas B."/>
            <person name="Nusbaum C."/>
            <person name="Birren B."/>
        </authorList>
    </citation>
    <scope>NUCLEOTIDE SEQUENCE</scope>
    <source>
        <strain evidence="2">R3-111a-1</strain>
    </source>
</reference>
<dbReference type="STRING" id="644352.J3P2J5"/>
<reference evidence="3" key="5">
    <citation type="submission" date="2018-04" db="UniProtKB">
        <authorList>
            <consortium name="EnsemblFungi"/>
        </authorList>
    </citation>
    <scope>IDENTIFICATION</scope>
    <source>
        <strain evidence="3">R3-111a-1</strain>
    </source>
</reference>
<accession>J3P2J5</accession>
<dbReference type="eggNOG" id="ENOG502SQ81">
    <property type="taxonomic scope" value="Eukaryota"/>
</dbReference>
<dbReference type="OrthoDB" id="4840035at2759"/>
<gene>
    <name evidence="3" type="primary">20348199</name>
    <name evidence="2" type="ORF">GGTG_07741</name>
</gene>
<evidence type="ECO:0000259" key="1">
    <source>
        <dbReference type="Pfam" id="PF24809"/>
    </source>
</evidence>
<dbReference type="RefSeq" id="XP_009223831.1">
    <property type="nucleotide sequence ID" value="XM_009225567.1"/>
</dbReference>
<dbReference type="AlphaFoldDB" id="J3P2J5"/>
<dbReference type="Proteomes" id="UP000006039">
    <property type="component" value="Unassembled WGS sequence"/>
</dbReference>
<name>J3P2J5_GAET3</name>
<sequence length="239" mass="27041">MVSDQRKRFGYLEQLRVQLIAELKTASRLADEYDLSKDLWSVLMLTTEISRNLDLGAGGRSPLPRASDNQLAQNPPTVLTLRQAVGEAQTAWAGKKTAGFGKAKERLESFVSTLHDYSFLFSLIPSDDKYTSLITGTISSIMSVNHRKIAEIFAQSLEEIDQDIRTVRKGHQISNSREMRYLVMELYVLIFDFLCQAMEWFQNPRHRFMASFNQGYGVKVDGNAAGIKKVVARIKLEAE</sequence>
<reference evidence="2" key="3">
    <citation type="submission" date="2010-09" db="EMBL/GenBank/DDBJ databases">
        <title>Annotation of Gaeumannomyces graminis var. tritici R3-111a-1.</title>
        <authorList>
            <consortium name="The Broad Institute Genome Sequencing Platform"/>
            <person name="Ma L.-J."/>
            <person name="Dead R."/>
            <person name="Young S.K."/>
            <person name="Zeng Q."/>
            <person name="Gargeya S."/>
            <person name="Fitzgerald M."/>
            <person name="Haas B."/>
            <person name="Abouelleil A."/>
            <person name="Alvarado L."/>
            <person name="Arachchi H.M."/>
            <person name="Berlin A."/>
            <person name="Brown A."/>
            <person name="Chapman S.B."/>
            <person name="Chen Z."/>
            <person name="Dunbar C."/>
            <person name="Freedman E."/>
            <person name="Gearin G."/>
            <person name="Gellesch M."/>
            <person name="Goldberg J."/>
            <person name="Griggs A."/>
            <person name="Gujja S."/>
            <person name="Heiman D."/>
            <person name="Howarth C."/>
            <person name="Larson L."/>
            <person name="Lui A."/>
            <person name="MacDonald P.J.P."/>
            <person name="Mehta T."/>
            <person name="Montmayeur A."/>
            <person name="Murphy C."/>
            <person name="Neiman D."/>
            <person name="Pearson M."/>
            <person name="Priest M."/>
            <person name="Roberts A."/>
            <person name="Saif S."/>
            <person name="Shea T."/>
            <person name="Shenoy N."/>
            <person name="Sisk P."/>
            <person name="Stolte C."/>
            <person name="Sykes S."/>
            <person name="Yandava C."/>
            <person name="Wortman J."/>
            <person name="Nusbaum C."/>
            <person name="Birren B."/>
        </authorList>
    </citation>
    <scope>NUCLEOTIDE SEQUENCE</scope>
    <source>
        <strain evidence="2">R3-111a-1</strain>
    </source>
</reference>
<dbReference type="HOGENOM" id="CLU_1161203_0_0_1"/>
<dbReference type="InterPro" id="IPR056125">
    <property type="entry name" value="DUF7708"/>
</dbReference>
<reference evidence="3" key="4">
    <citation type="journal article" date="2015" name="G3 (Bethesda)">
        <title>Genome sequences of three phytopathogenic species of the Magnaporthaceae family of fungi.</title>
        <authorList>
            <person name="Okagaki L.H."/>
            <person name="Nunes C.C."/>
            <person name="Sailsbery J."/>
            <person name="Clay B."/>
            <person name="Brown D."/>
            <person name="John T."/>
            <person name="Oh Y."/>
            <person name="Young N."/>
            <person name="Fitzgerald M."/>
            <person name="Haas B.J."/>
            <person name="Zeng Q."/>
            <person name="Young S."/>
            <person name="Adiconis X."/>
            <person name="Fan L."/>
            <person name="Levin J.Z."/>
            <person name="Mitchell T.K."/>
            <person name="Okubara P.A."/>
            <person name="Farman M.L."/>
            <person name="Kohn L.M."/>
            <person name="Birren B."/>
            <person name="Ma L.-J."/>
            <person name="Dean R.A."/>
        </authorList>
    </citation>
    <scope>NUCLEOTIDE SEQUENCE</scope>
    <source>
        <strain evidence="3">R3-111a-1</strain>
    </source>
</reference>
<protein>
    <recommendedName>
        <fullName evidence="1">DUF7708 domain-containing protein</fullName>
    </recommendedName>
</protein>
<keyword evidence="4" id="KW-1185">Reference proteome</keyword>
<evidence type="ECO:0000313" key="2">
    <source>
        <dbReference type="EMBL" id="EJT73887.1"/>
    </source>
</evidence>
<dbReference type="EnsemblFungi" id="EJT73887">
    <property type="protein sequence ID" value="EJT73887"/>
    <property type="gene ID" value="GGTG_07741"/>
</dbReference>
<organism evidence="2">
    <name type="scientific">Gaeumannomyces tritici (strain R3-111a-1)</name>
    <name type="common">Wheat and barley take-all root rot fungus</name>
    <name type="synonym">Gaeumannomyces graminis var. tritici</name>
    <dbReference type="NCBI Taxonomy" id="644352"/>
    <lineage>
        <taxon>Eukaryota</taxon>
        <taxon>Fungi</taxon>
        <taxon>Dikarya</taxon>
        <taxon>Ascomycota</taxon>
        <taxon>Pezizomycotina</taxon>
        <taxon>Sordariomycetes</taxon>
        <taxon>Sordariomycetidae</taxon>
        <taxon>Magnaporthales</taxon>
        <taxon>Magnaporthaceae</taxon>
        <taxon>Gaeumannomyces</taxon>
    </lineage>
</organism>
<dbReference type="EMBL" id="GL385398">
    <property type="protein sequence ID" value="EJT73887.1"/>
    <property type="molecule type" value="Genomic_DNA"/>
</dbReference>
<dbReference type="Pfam" id="PF24809">
    <property type="entry name" value="DUF7708"/>
    <property type="match status" value="1"/>
</dbReference>